<gene>
    <name evidence="1" type="ORF">GCM10009830_44030</name>
</gene>
<keyword evidence="2" id="KW-1185">Reference proteome</keyword>
<evidence type="ECO:0000313" key="2">
    <source>
        <dbReference type="Proteomes" id="UP001499851"/>
    </source>
</evidence>
<proteinExistence type="predicted"/>
<reference evidence="2" key="1">
    <citation type="journal article" date="2019" name="Int. J. Syst. Evol. Microbiol.">
        <title>The Global Catalogue of Microorganisms (GCM) 10K type strain sequencing project: providing services to taxonomists for standard genome sequencing and annotation.</title>
        <authorList>
            <consortium name="The Broad Institute Genomics Platform"/>
            <consortium name="The Broad Institute Genome Sequencing Center for Infectious Disease"/>
            <person name="Wu L."/>
            <person name="Ma J."/>
        </authorList>
    </citation>
    <scope>NUCLEOTIDE SEQUENCE [LARGE SCALE GENOMIC DNA]</scope>
    <source>
        <strain evidence="2">JCM 16001</strain>
    </source>
</reference>
<evidence type="ECO:0000313" key="1">
    <source>
        <dbReference type="EMBL" id="GAA1691469.1"/>
    </source>
</evidence>
<dbReference type="Proteomes" id="UP001499851">
    <property type="component" value="Unassembled WGS sequence"/>
</dbReference>
<sequence>MAKAAHMAGGESTFANRRGRAIEHARHELGLTPTRIFACLLPLWRVEIQATVTLGRPYDLIDRFLEEAIATAGLDTAAALADFYSLDDILVDRALRFLVRIDHLVEHGGRYRLTDLGRRSIQEGERLERKKGDRRVLYFEALTSQPLTREYYDTRSVSIVESHELQRFTRPDKGVRFQPVGPVDGLHANALQALARRPDRDRFNLPGGVEDLVALGADRQVYLPVFVIRAEPRGGGRPRCLVYSQVGTRHDPELSEACTSHAFLAARLEQMEAQGVGGLDRDRITEWLDRQGFSARTSVKRVQGVWRVELPEKSFGGKDRPATRKIGQYEVTREMILQLWCGSPHARTRALLDRAAVYLASARSPKPDQAKARLTLFRQQLELDPIGLGRFADLAAESGHHHLAEQLRELR</sequence>
<accession>A0ABP4TP93</accession>
<organism evidence="1 2">
    <name type="scientific">Glycomyces endophyticus</name>
    <dbReference type="NCBI Taxonomy" id="480996"/>
    <lineage>
        <taxon>Bacteria</taxon>
        <taxon>Bacillati</taxon>
        <taxon>Actinomycetota</taxon>
        <taxon>Actinomycetes</taxon>
        <taxon>Glycomycetales</taxon>
        <taxon>Glycomycetaceae</taxon>
        <taxon>Glycomyces</taxon>
    </lineage>
</organism>
<name>A0ABP4TP93_9ACTN</name>
<comment type="caution">
    <text evidence="1">The sequence shown here is derived from an EMBL/GenBank/DDBJ whole genome shotgun (WGS) entry which is preliminary data.</text>
</comment>
<protein>
    <submittedName>
        <fullName evidence="1">Uncharacterized protein</fullName>
    </submittedName>
</protein>
<dbReference type="EMBL" id="BAAAQF010000023">
    <property type="protein sequence ID" value="GAA1691469.1"/>
    <property type="molecule type" value="Genomic_DNA"/>
</dbReference>